<dbReference type="Gene3D" id="3.90.79.10">
    <property type="entry name" value="Nucleoside Triphosphate Pyrophosphohydrolase"/>
    <property type="match status" value="1"/>
</dbReference>
<proteinExistence type="predicted"/>
<evidence type="ECO:0000313" key="3">
    <source>
        <dbReference type="Proteomes" id="UP000184480"/>
    </source>
</evidence>
<name>A0A1M4Y7V9_9BACT</name>
<dbReference type="InterPro" id="IPR036390">
    <property type="entry name" value="WH_DNA-bd_sf"/>
</dbReference>
<dbReference type="SUPFAM" id="SSF46785">
    <property type="entry name" value="Winged helix' DNA-binding domain"/>
    <property type="match status" value="1"/>
</dbReference>
<gene>
    <name evidence="2" type="ORF">SAMN05444362_10395</name>
</gene>
<dbReference type="Proteomes" id="UP000184480">
    <property type="component" value="Unassembled WGS sequence"/>
</dbReference>
<evidence type="ECO:0000259" key="1">
    <source>
        <dbReference type="Pfam" id="PF21906"/>
    </source>
</evidence>
<dbReference type="Gene3D" id="1.10.10.10">
    <property type="entry name" value="Winged helix-like DNA-binding domain superfamily/Winged helix DNA-binding domain"/>
    <property type="match status" value="1"/>
</dbReference>
<dbReference type="RefSeq" id="WP_062177322.1">
    <property type="nucleotide sequence ID" value="NZ_BBXL01000003.1"/>
</dbReference>
<keyword evidence="3" id="KW-1185">Reference proteome</keyword>
<dbReference type="InterPro" id="IPR036388">
    <property type="entry name" value="WH-like_DNA-bd_sf"/>
</dbReference>
<dbReference type="EMBL" id="FQUC01000003">
    <property type="protein sequence ID" value="SHF01696.1"/>
    <property type="molecule type" value="Genomic_DNA"/>
</dbReference>
<dbReference type="OrthoDB" id="9786141at2"/>
<accession>A0A1M4Y7V9</accession>
<dbReference type="Pfam" id="PF21906">
    <property type="entry name" value="WHD_NrtR"/>
    <property type="match status" value="1"/>
</dbReference>
<dbReference type="SUPFAM" id="SSF55811">
    <property type="entry name" value="Nudix"/>
    <property type="match status" value="1"/>
</dbReference>
<dbReference type="InterPro" id="IPR054105">
    <property type="entry name" value="WHD_NrtR"/>
</dbReference>
<dbReference type="AlphaFoldDB" id="A0A1M4Y7V9"/>
<organism evidence="2 3">
    <name type="scientific">Dysgonomonas macrotermitis</name>
    <dbReference type="NCBI Taxonomy" id="1346286"/>
    <lineage>
        <taxon>Bacteria</taxon>
        <taxon>Pseudomonadati</taxon>
        <taxon>Bacteroidota</taxon>
        <taxon>Bacteroidia</taxon>
        <taxon>Bacteroidales</taxon>
        <taxon>Dysgonomonadaceae</taxon>
        <taxon>Dysgonomonas</taxon>
    </lineage>
</organism>
<sequence>MKKLNPSTGRHNLSVEATCYQKSLSVACVIVGFDSRSPKILLTRTGASRKWMLPSSLVMRSENTDDAARRVISAYTTQTNVTAYQFRLFGDNDRLTKNELATIMDLHGLSDTDSSEDVKRIVTMGYYSLVDMRKIDLSSNPNVESKWFLLTKMPELFGDDRNIVKSSIDEIRRHGHAIPIEKDVLPDYFTIEDLRSVYEQVFQKDLDARNFERKVLSKGYISKMSGYTDIGKARLFYFNWKKFNRRADLVFWI</sequence>
<protein>
    <recommendedName>
        <fullName evidence="1">NrtR DNA-binding winged helix domain-containing protein</fullName>
    </recommendedName>
</protein>
<feature type="domain" description="NrtR DNA-binding winged helix" evidence="1">
    <location>
        <begin position="184"/>
        <end position="232"/>
    </location>
</feature>
<dbReference type="InterPro" id="IPR015797">
    <property type="entry name" value="NUDIX_hydrolase-like_dom_sf"/>
</dbReference>
<dbReference type="STRING" id="1346286.SAMN05444362_10395"/>
<reference evidence="3" key="1">
    <citation type="submission" date="2016-11" db="EMBL/GenBank/DDBJ databases">
        <authorList>
            <person name="Varghese N."/>
            <person name="Submissions S."/>
        </authorList>
    </citation>
    <scope>NUCLEOTIDE SEQUENCE [LARGE SCALE GENOMIC DNA]</scope>
    <source>
        <strain evidence="3">DSM 27370</strain>
    </source>
</reference>
<evidence type="ECO:0000313" key="2">
    <source>
        <dbReference type="EMBL" id="SHF01696.1"/>
    </source>
</evidence>